<dbReference type="AlphaFoldDB" id="A0A1R3H0Y6"/>
<protein>
    <submittedName>
        <fullName evidence="1">Uncharacterized protein</fullName>
    </submittedName>
</protein>
<dbReference type="OrthoDB" id="1936831at2759"/>
<proteinExistence type="predicted"/>
<dbReference type="Gramene" id="OMO64014">
    <property type="protein sequence ID" value="OMO64014"/>
    <property type="gene ID" value="CCACVL1_22097"/>
</dbReference>
<evidence type="ECO:0000313" key="1">
    <source>
        <dbReference type="EMBL" id="OMO64014.1"/>
    </source>
</evidence>
<dbReference type="Proteomes" id="UP000188268">
    <property type="component" value="Unassembled WGS sequence"/>
</dbReference>
<evidence type="ECO:0000313" key="2">
    <source>
        <dbReference type="Proteomes" id="UP000188268"/>
    </source>
</evidence>
<dbReference type="EMBL" id="AWWV01012852">
    <property type="protein sequence ID" value="OMO64014.1"/>
    <property type="molecule type" value="Genomic_DNA"/>
</dbReference>
<organism evidence="1 2">
    <name type="scientific">Corchorus capsularis</name>
    <name type="common">Jute</name>
    <dbReference type="NCBI Taxonomy" id="210143"/>
    <lineage>
        <taxon>Eukaryota</taxon>
        <taxon>Viridiplantae</taxon>
        <taxon>Streptophyta</taxon>
        <taxon>Embryophyta</taxon>
        <taxon>Tracheophyta</taxon>
        <taxon>Spermatophyta</taxon>
        <taxon>Magnoliopsida</taxon>
        <taxon>eudicotyledons</taxon>
        <taxon>Gunneridae</taxon>
        <taxon>Pentapetalae</taxon>
        <taxon>rosids</taxon>
        <taxon>malvids</taxon>
        <taxon>Malvales</taxon>
        <taxon>Malvaceae</taxon>
        <taxon>Grewioideae</taxon>
        <taxon>Apeibeae</taxon>
        <taxon>Corchorus</taxon>
    </lineage>
</organism>
<keyword evidence="2" id="KW-1185">Reference proteome</keyword>
<sequence length="89" mass="10036">MVQSTIPNFPRLSPNYNIKIMKIKIDYEPKASKRILCFKHVVAYAEARFQGKFIPPLVAFDMIIAQDGSGDFTTIREGISSAPNFSPTR</sequence>
<name>A0A1R3H0Y6_COCAP</name>
<accession>A0A1R3H0Y6</accession>
<gene>
    <name evidence="1" type="ORF">CCACVL1_22097</name>
</gene>
<reference evidence="1 2" key="1">
    <citation type="submission" date="2013-09" db="EMBL/GenBank/DDBJ databases">
        <title>Corchorus capsularis genome sequencing.</title>
        <authorList>
            <person name="Alam M."/>
            <person name="Haque M.S."/>
            <person name="Islam M.S."/>
            <person name="Emdad E.M."/>
            <person name="Islam M.M."/>
            <person name="Ahmed B."/>
            <person name="Halim A."/>
            <person name="Hossen Q.M.M."/>
            <person name="Hossain M.Z."/>
            <person name="Ahmed R."/>
            <person name="Khan M.M."/>
            <person name="Islam R."/>
            <person name="Rashid M.M."/>
            <person name="Khan S.A."/>
            <person name="Rahman M.S."/>
            <person name="Alam M."/>
        </authorList>
    </citation>
    <scope>NUCLEOTIDE SEQUENCE [LARGE SCALE GENOMIC DNA]</scope>
    <source>
        <strain evidence="2">cv. CVL-1</strain>
        <tissue evidence="1">Whole seedling</tissue>
    </source>
</reference>
<comment type="caution">
    <text evidence="1">The sequence shown here is derived from an EMBL/GenBank/DDBJ whole genome shotgun (WGS) entry which is preliminary data.</text>
</comment>